<name>A0A1X9SVT6_9BACT</name>
<dbReference type="STRING" id="1660073.CSUIS_0464"/>
<dbReference type="AlphaFoldDB" id="A0A1X9SVT6"/>
<accession>A0A1X9SVT6</accession>
<evidence type="ECO:0000313" key="2">
    <source>
        <dbReference type="Proteomes" id="UP000194260"/>
    </source>
</evidence>
<reference evidence="2" key="1">
    <citation type="journal article" date="2017" name="Genome Biol. Evol.">
        <title>Comparative Genomic Analysis Identifies a Campylobacter Clade Deficient in Selenium Metabolism.</title>
        <authorList>
            <person name="Miller W.G."/>
            <person name="Yee E."/>
            <person name="Lopes B.S."/>
            <person name="Chapman M.H."/>
            <person name="Huynh S."/>
            <person name="Bono J.L."/>
            <person name="Parker C.T."/>
            <person name="Strachan N.J.C."/>
            <person name="Forbes K.J."/>
        </authorList>
    </citation>
    <scope>NUCLEOTIDE SEQUENCE [LARGE SCALE GENOMIC DNA]</scope>
    <source>
        <strain evidence="2">RM6137</strain>
    </source>
</reference>
<dbReference type="EMBL" id="CP018789">
    <property type="protein sequence ID" value="ARR00303.1"/>
    <property type="molecule type" value="Genomic_DNA"/>
</dbReference>
<sequence>MICPLKKIFATKNSKEFLAKIWNSKTSECDPFRGGFFKEILFLFKWEADLCDKIF</sequence>
<gene>
    <name evidence="1" type="ORF">CSUIS_0464</name>
</gene>
<proteinExistence type="predicted"/>
<protein>
    <submittedName>
        <fullName evidence="1">Uncharacterized protein</fullName>
    </submittedName>
</protein>
<dbReference type="KEGG" id="camy:CSUIS_0464"/>
<dbReference type="Proteomes" id="UP000194260">
    <property type="component" value="Chromosome"/>
</dbReference>
<evidence type="ECO:0000313" key="1">
    <source>
        <dbReference type="EMBL" id="ARR00303.1"/>
    </source>
</evidence>
<organism evidence="1 2">
    <name type="scientific">Campylobacter porcelli</name>
    <dbReference type="NCBI Taxonomy" id="1660073"/>
    <lineage>
        <taxon>Bacteria</taxon>
        <taxon>Pseudomonadati</taxon>
        <taxon>Campylobacterota</taxon>
        <taxon>Epsilonproteobacteria</taxon>
        <taxon>Campylobacterales</taxon>
        <taxon>Campylobacteraceae</taxon>
        <taxon>Campylobacter</taxon>
    </lineage>
</organism>